<keyword evidence="3" id="KW-1185">Reference proteome</keyword>
<dbReference type="RefSeq" id="WP_176064309.1">
    <property type="nucleotide sequence ID" value="NZ_BJTG01000003.1"/>
</dbReference>
<dbReference type="Proteomes" id="UP000503640">
    <property type="component" value="Unassembled WGS sequence"/>
</dbReference>
<sequence length="114" mass="12726">MAYTASNISRAEPKINQSATQVIESADFKRLVSLRWTVSMVLLALLFVTYYGYILLIPYAPEFMTTKIGEVTTAAIPIGVGVIVVAFVLTAFYVGWANKSYDPEVERLKNTLRK</sequence>
<evidence type="ECO:0000313" key="2">
    <source>
        <dbReference type="EMBL" id="GEJ56837.1"/>
    </source>
</evidence>
<keyword evidence="1" id="KW-1133">Transmembrane helix</keyword>
<evidence type="ECO:0000256" key="1">
    <source>
        <dbReference type="SAM" id="Phobius"/>
    </source>
</evidence>
<dbReference type="PANTHER" id="PTHR38598:SF1">
    <property type="entry name" value="INNER MEMBRANE PROTEIN YJCH"/>
    <property type="match status" value="1"/>
</dbReference>
<gene>
    <name evidence="2" type="ORF">AMYX_15780</name>
</gene>
<protein>
    <submittedName>
        <fullName evidence="2">Membrane protein</fullName>
    </submittedName>
</protein>
<reference evidence="3" key="1">
    <citation type="journal article" date="2020" name="Appl. Environ. Microbiol.">
        <title>Diazotrophic Anaeromyxobacter Isolates from Soils.</title>
        <authorList>
            <person name="Masuda Y."/>
            <person name="Yamanaka H."/>
            <person name="Xu Z.X."/>
            <person name="Shiratori Y."/>
            <person name="Aono T."/>
            <person name="Amachi S."/>
            <person name="Senoo K."/>
            <person name="Itoh H."/>
        </authorList>
    </citation>
    <scope>NUCLEOTIDE SEQUENCE [LARGE SCALE GENOMIC DNA]</scope>
    <source>
        <strain evidence="3">R267</strain>
    </source>
</reference>
<dbReference type="GO" id="GO:0005886">
    <property type="term" value="C:plasma membrane"/>
    <property type="evidence" value="ECO:0007669"/>
    <property type="project" value="TreeGrafter"/>
</dbReference>
<dbReference type="AlphaFoldDB" id="A0A7I9VLH5"/>
<keyword evidence="1" id="KW-0472">Membrane</keyword>
<feature type="transmembrane region" description="Helical" evidence="1">
    <location>
        <begin position="71"/>
        <end position="96"/>
    </location>
</feature>
<accession>A0A7I9VLH5</accession>
<comment type="caution">
    <text evidence="2">The sequence shown here is derived from an EMBL/GenBank/DDBJ whole genome shotgun (WGS) entry which is preliminary data.</text>
</comment>
<dbReference type="Pfam" id="PF04341">
    <property type="entry name" value="DUF485"/>
    <property type="match status" value="1"/>
</dbReference>
<proteinExistence type="predicted"/>
<dbReference type="InterPro" id="IPR052959">
    <property type="entry name" value="Inner_membrane_assoc"/>
</dbReference>
<dbReference type="InterPro" id="IPR007436">
    <property type="entry name" value="DUF485"/>
</dbReference>
<feature type="transmembrane region" description="Helical" evidence="1">
    <location>
        <begin position="36"/>
        <end position="59"/>
    </location>
</feature>
<evidence type="ECO:0000313" key="3">
    <source>
        <dbReference type="Proteomes" id="UP000503640"/>
    </source>
</evidence>
<keyword evidence="1" id="KW-0812">Transmembrane</keyword>
<organism evidence="2 3">
    <name type="scientific">Anaeromyxobacter diazotrophicus</name>
    <dbReference type="NCBI Taxonomy" id="2590199"/>
    <lineage>
        <taxon>Bacteria</taxon>
        <taxon>Pseudomonadati</taxon>
        <taxon>Myxococcota</taxon>
        <taxon>Myxococcia</taxon>
        <taxon>Myxococcales</taxon>
        <taxon>Cystobacterineae</taxon>
        <taxon>Anaeromyxobacteraceae</taxon>
        <taxon>Anaeromyxobacter</taxon>
    </lineage>
</organism>
<dbReference type="EMBL" id="BJTG01000003">
    <property type="protein sequence ID" value="GEJ56837.1"/>
    <property type="molecule type" value="Genomic_DNA"/>
</dbReference>
<dbReference type="PANTHER" id="PTHR38598">
    <property type="entry name" value="INNER MEMBRANE PROTEIN YJCH"/>
    <property type="match status" value="1"/>
</dbReference>
<name>A0A7I9VLH5_9BACT</name>